<organism evidence="3 4">
    <name type="scientific">Plectosphaerella plurivora</name>
    <dbReference type="NCBI Taxonomy" id="936078"/>
    <lineage>
        <taxon>Eukaryota</taxon>
        <taxon>Fungi</taxon>
        <taxon>Dikarya</taxon>
        <taxon>Ascomycota</taxon>
        <taxon>Pezizomycotina</taxon>
        <taxon>Sordariomycetes</taxon>
        <taxon>Hypocreomycetidae</taxon>
        <taxon>Glomerellales</taxon>
        <taxon>Plectosphaerellaceae</taxon>
        <taxon>Plectosphaerella</taxon>
    </lineage>
</organism>
<dbReference type="InterPro" id="IPR045247">
    <property type="entry name" value="Oye-like"/>
</dbReference>
<dbReference type="AlphaFoldDB" id="A0A9P8VC78"/>
<evidence type="ECO:0000313" key="4">
    <source>
        <dbReference type="Proteomes" id="UP000770015"/>
    </source>
</evidence>
<feature type="domain" description="NADH:flavin oxidoreductase/NADH oxidase N-terminal" evidence="2">
    <location>
        <begin position="12"/>
        <end position="216"/>
    </location>
</feature>
<reference evidence="3" key="1">
    <citation type="journal article" date="2021" name="Nat. Commun.">
        <title>Genetic determinants of endophytism in the Arabidopsis root mycobiome.</title>
        <authorList>
            <person name="Mesny F."/>
            <person name="Miyauchi S."/>
            <person name="Thiergart T."/>
            <person name="Pickel B."/>
            <person name="Atanasova L."/>
            <person name="Karlsson M."/>
            <person name="Huettel B."/>
            <person name="Barry K.W."/>
            <person name="Haridas S."/>
            <person name="Chen C."/>
            <person name="Bauer D."/>
            <person name="Andreopoulos W."/>
            <person name="Pangilinan J."/>
            <person name="LaButti K."/>
            <person name="Riley R."/>
            <person name="Lipzen A."/>
            <person name="Clum A."/>
            <person name="Drula E."/>
            <person name="Henrissat B."/>
            <person name="Kohler A."/>
            <person name="Grigoriev I.V."/>
            <person name="Martin F.M."/>
            <person name="Hacquard S."/>
        </authorList>
    </citation>
    <scope>NUCLEOTIDE SEQUENCE</scope>
    <source>
        <strain evidence="3">MPI-SDFR-AT-0117</strain>
    </source>
</reference>
<dbReference type="OrthoDB" id="276546at2759"/>
<dbReference type="GO" id="GO:0003959">
    <property type="term" value="F:NADPH dehydrogenase activity"/>
    <property type="evidence" value="ECO:0007669"/>
    <property type="project" value="TreeGrafter"/>
</dbReference>
<dbReference type="SUPFAM" id="SSF51395">
    <property type="entry name" value="FMN-linked oxidoreductases"/>
    <property type="match status" value="1"/>
</dbReference>
<dbReference type="Pfam" id="PF00724">
    <property type="entry name" value="Oxidored_FMN"/>
    <property type="match status" value="1"/>
</dbReference>
<evidence type="ECO:0000313" key="3">
    <source>
        <dbReference type="EMBL" id="KAH6686439.1"/>
    </source>
</evidence>
<dbReference type="InterPro" id="IPR013785">
    <property type="entry name" value="Aldolase_TIM"/>
</dbReference>
<dbReference type="EMBL" id="JAGSXJ010000013">
    <property type="protein sequence ID" value="KAH6686439.1"/>
    <property type="molecule type" value="Genomic_DNA"/>
</dbReference>
<dbReference type="PANTHER" id="PTHR22893">
    <property type="entry name" value="NADH OXIDOREDUCTASE-RELATED"/>
    <property type="match status" value="1"/>
</dbReference>
<proteinExistence type="predicted"/>
<dbReference type="Gene3D" id="3.20.20.70">
    <property type="entry name" value="Aldolase class I"/>
    <property type="match status" value="1"/>
</dbReference>
<keyword evidence="4" id="KW-1185">Reference proteome</keyword>
<dbReference type="InterPro" id="IPR001155">
    <property type="entry name" value="OxRdtase_FMN_N"/>
</dbReference>
<name>A0A9P8VC78_9PEZI</name>
<dbReference type="GO" id="GO:0010181">
    <property type="term" value="F:FMN binding"/>
    <property type="evidence" value="ECO:0007669"/>
    <property type="project" value="InterPro"/>
</dbReference>
<protein>
    <recommendedName>
        <fullName evidence="2">NADH:flavin oxidoreductase/NADH oxidase N-terminal domain-containing protein</fullName>
    </recommendedName>
</protein>
<evidence type="ECO:0000259" key="2">
    <source>
        <dbReference type="Pfam" id="PF00724"/>
    </source>
</evidence>
<dbReference type="PANTHER" id="PTHR22893:SF91">
    <property type="entry name" value="NADPH DEHYDROGENASE 2-RELATED"/>
    <property type="match status" value="1"/>
</dbReference>
<evidence type="ECO:0000256" key="1">
    <source>
        <dbReference type="ARBA" id="ARBA00022630"/>
    </source>
</evidence>
<keyword evidence="1" id="KW-0285">Flavoprotein</keyword>
<sequence>MISSSATPIDANHATPKAMTEEDIARAIKQYVKAAENAIAAGFDGVESHCANGYLADQFLQTNCNKRTDRWGGSVENRARFILDMTKAIIAAIGPERVGIRLSPYSDFNGMLMDDPDPTFRYLTEQLRPLGLAYLHLVEARISGDGGADCGGQQTVKWMVELWDNASPVLLAGGFTPESARTAADETYKGFDVCIVFGRYFVTNPDLVYRVKTGVPLVAYDRKTFYTPKEPRGYIDYPFSAEYAAAA</sequence>
<comment type="caution">
    <text evidence="3">The sequence shown here is derived from an EMBL/GenBank/DDBJ whole genome shotgun (WGS) entry which is preliminary data.</text>
</comment>
<dbReference type="Proteomes" id="UP000770015">
    <property type="component" value="Unassembled WGS sequence"/>
</dbReference>
<accession>A0A9P8VC78</accession>
<gene>
    <name evidence="3" type="ORF">F5X68DRAFT_209008</name>
</gene>